<evidence type="ECO:0000313" key="3">
    <source>
        <dbReference type="Proteomes" id="UP000073492"/>
    </source>
</evidence>
<protein>
    <recommendedName>
        <fullName evidence="1">JmjC domain-containing protein</fullName>
    </recommendedName>
</protein>
<dbReference type="InterPro" id="IPR041667">
    <property type="entry name" value="Cupin_8"/>
</dbReference>
<dbReference type="AlphaFoldDB" id="A0A139I2K1"/>
<keyword evidence="3" id="KW-1185">Reference proteome</keyword>
<evidence type="ECO:0000259" key="1">
    <source>
        <dbReference type="PROSITE" id="PS51184"/>
    </source>
</evidence>
<dbReference type="PANTHER" id="PTHR12461">
    <property type="entry name" value="HYPOXIA-INDUCIBLE FACTOR 1 ALPHA INHIBITOR-RELATED"/>
    <property type="match status" value="1"/>
</dbReference>
<dbReference type="InterPro" id="IPR003347">
    <property type="entry name" value="JmjC_dom"/>
</dbReference>
<dbReference type="Proteomes" id="UP000073492">
    <property type="component" value="Unassembled WGS sequence"/>
</dbReference>
<organism evidence="2 3">
    <name type="scientific">Pseudocercospora musae</name>
    <dbReference type="NCBI Taxonomy" id="113226"/>
    <lineage>
        <taxon>Eukaryota</taxon>
        <taxon>Fungi</taxon>
        <taxon>Dikarya</taxon>
        <taxon>Ascomycota</taxon>
        <taxon>Pezizomycotina</taxon>
        <taxon>Dothideomycetes</taxon>
        <taxon>Dothideomycetidae</taxon>
        <taxon>Mycosphaerellales</taxon>
        <taxon>Mycosphaerellaceae</taxon>
        <taxon>Pseudocercospora</taxon>
    </lineage>
</organism>
<dbReference type="PROSITE" id="PS51184">
    <property type="entry name" value="JMJC"/>
    <property type="match status" value="1"/>
</dbReference>
<dbReference type="SMART" id="SM00558">
    <property type="entry name" value="JmjC"/>
    <property type="match status" value="1"/>
</dbReference>
<evidence type="ECO:0000313" key="2">
    <source>
        <dbReference type="EMBL" id="KXT08918.1"/>
    </source>
</evidence>
<feature type="domain" description="JmjC" evidence="1">
    <location>
        <begin position="323"/>
        <end position="513"/>
    </location>
</feature>
<dbReference type="SUPFAM" id="SSF51197">
    <property type="entry name" value="Clavaminate synthase-like"/>
    <property type="match status" value="1"/>
</dbReference>
<dbReference type="Gene3D" id="2.60.120.650">
    <property type="entry name" value="Cupin"/>
    <property type="match status" value="1"/>
</dbReference>
<reference evidence="2 3" key="1">
    <citation type="submission" date="2015-07" db="EMBL/GenBank/DDBJ databases">
        <title>Comparative genomics of the Sigatoka disease complex on banana suggests a link between parallel evolutionary changes in Pseudocercospora fijiensis and Pseudocercospora eumusae and increased virulence on the banana host.</title>
        <authorList>
            <person name="Chang T.-C."/>
            <person name="Salvucci A."/>
            <person name="Crous P.W."/>
            <person name="Stergiopoulos I."/>
        </authorList>
    </citation>
    <scope>NUCLEOTIDE SEQUENCE [LARGE SCALE GENOMIC DNA]</scope>
    <source>
        <strain evidence="2 3">CBS 116634</strain>
    </source>
</reference>
<proteinExistence type="predicted"/>
<gene>
    <name evidence="2" type="ORF">AC579_2061</name>
</gene>
<dbReference type="STRING" id="113226.A0A139I2K1"/>
<dbReference type="EMBL" id="LFZO01000391">
    <property type="protein sequence ID" value="KXT08918.1"/>
    <property type="molecule type" value="Genomic_DNA"/>
</dbReference>
<accession>A0A139I2K1</accession>
<dbReference type="Pfam" id="PF13621">
    <property type="entry name" value="Cupin_8"/>
    <property type="match status" value="1"/>
</dbReference>
<dbReference type="EMBL" id="LFZO01000391">
    <property type="protein sequence ID" value="KXT08917.1"/>
    <property type="molecule type" value="Genomic_DNA"/>
</dbReference>
<dbReference type="OrthoDB" id="47172at2759"/>
<sequence>MLYPCRLPTCRCVVVVKTLLGSPEGFLPPKPSLLQSGPATTPPCINTISSDNMASPHEQVNDNLLAIAAYIQEAVDSLVPNDTIQHAGLAHFRIIAHRPRDVIDLAKEKLSTWPYTNVPLCWRRLFEDASLYRAIQQLKSMAADPTSNSSSNERHQQSHTLAGCINDASLAELVNTLDRAIIISGAPGRKALFDSVFGYLDKLVAHTHPFDFNPQRLQIARPRALQILFPRVPSYDGPLDFEAFQLAIAPQTPFIMRGTFDYWPARKLWDDVKYLKSRSLNGQRLVPVEIGESYTDAGWSQKLMPFGEFIDTYLLPQRTAAIGYLAQHDLFETLPNLKNDISIPDYCYFDPPQPTGAAAQTAGLDSVRPLEQPIINAWLGPAGTKTPLHTDPYHNILCQVHGYKYVRLYSPSHRAKLYPRGTDEGGISMSNTSKVDIQPFVPPILTSRAETSAKNSEENKASMAVQQVLYPDFGAANYMEVILGPGECMYIPVGWFHYVESLTTSFSVSFWFN</sequence>
<comment type="caution">
    <text evidence="2">The sequence shown here is derived from an EMBL/GenBank/DDBJ whole genome shotgun (WGS) entry which is preliminary data.</text>
</comment>
<name>A0A139I2K1_9PEZI</name>
<dbReference type="PANTHER" id="PTHR12461:SF101">
    <property type="entry name" value="TRNA WYBUTOSINE-SYNTHESIZING PROTEIN 4"/>
    <property type="match status" value="1"/>
</dbReference>